<keyword evidence="1" id="KW-0732">Signal</keyword>
<evidence type="ECO:0000256" key="1">
    <source>
        <dbReference type="SAM" id="SignalP"/>
    </source>
</evidence>
<evidence type="ECO:0000259" key="2">
    <source>
        <dbReference type="Pfam" id="PF13349"/>
    </source>
</evidence>
<evidence type="ECO:0000313" key="4">
    <source>
        <dbReference type="Proteomes" id="UP001597460"/>
    </source>
</evidence>
<feature type="domain" description="DUF4097" evidence="2">
    <location>
        <begin position="124"/>
        <end position="230"/>
    </location>
</feature>
<protein>
    <submittedName>
        <fullName evidence="3">DUF4097 family beta strand repeat-containing protein</fullName>
    </submittedName>
</protein>
<keyword evidence="4" id="KW-1185">Reference proteome</keyword>
<organism evidence="3 4">
    <name type="scientific">Gracilimonas halophila</name>
    <dbReference type="NCBI Taxonomy" id="1834464"/>
    <lineage>
        <taxon>Bacteria</taxon>
        <taxon>Pseudomonadati</taxon>
        <taxon>Balneolota</taxon>
        <taxon>Balneolia</taxon>
        <taxon>Balneolales</taxon>
        <taxon>Balneolaceae</taxon>
        <taxon>Gracilimonas</taxon>
    </lineage>
</organism>
<gene>
    <name evidence="3" type="ORF">ACFSVN_09150</name>
</gene>
<dbReference type="RefSeq" id="WP_390301317.1">
    <property type="nucleotide sequence ID" value="NZ_JBHULI010000024.1"/>
</dbReference>
<dbReference type="EMBL" id="JBHULI010000024">
    <property type="protein sequence ID" value="MFD2532608.1"/>
    <property type="molecule type" value="Genomic_DNA"/>
</dbReference>
<comment type="caution">
    <text evidence="3">The sequence shown here is derived from an EMBL/GenBank/DDBJ whole genome shotgun (WGS) entry which is preliminary data.</text>
</comment>
<name>A0ABW5JIM1_9BACT</name>
<proteinExistence type="predicted"/>
<dbReference type="Pfam" id="PF13349">
    <property type="entry name" value="DUF4097"/>
    <property type="match status" value="1"/>
</dbReference>
<reference evidence="4" key="1">
    <citation type="journal article" date="2019" name="Int. J. Syst. Evol. Microbiol.">
        <title>The Global Catalogue of Microorganisms (GCM) 10K type strain sequencing project: providing services to taxonomists for standard genome sequencing and annotation.</title>
        <authorList>
            <consortium name="The Broad Institute Genomics Platform"/>
            <consortium name="The Broad Institute Genome Sequencing Center for Infectious Disease"/>
            <person name="Wu L."/>
            <person name="Ma J."/>
        </authorList>
    </citation>
    <scope>NUCLEOTIDE SEQUENCE [LARGE SCALE GENOMIC DNA]</scope>
    <source>
        <strain evidence="4">KCTC 52042</strain>
    </source>
</reference>
<feature type="chain" id="PRO_5045300808" evidence="1">
    <location>
        <begin position="24"/>
        <end position="269"/>
    </location>
</feature>
<dbReference type="Proteomes" id="UP001597460">
    <property type="component" value="Unassembled WGS sequence"/>
</dbReference>
<accession>A0ABW5JIM1</accession>
<sequence length="269" mass="29465">MKKRTHHLLLGILISALTIPAFAQNNIEVPLSKPGEPGKLIISAMFSDEIEVRMHDQQNVIVNYDGDNVREDDENAMKNGMRRISGGGLGLEVTEENNEVRITSGPMPNGDLEMLIYVPRNFSLKLNTVQGDVIISGLDGEMEISAVNGDIEMSDISGTVLANSVNGDMDIDFNRVPQNSPMSFTGVNGDIEVSFPANAKFTAKMKTEWGDVYTNFDMEINRDGGRTQSGSEDGTFKVAVNRWIIGQVNGGGPEFLFKTLHGDISIRKK</sequence>
<dbReference type="InterPro" id="IPR025164">
    <property type="entry name" value="Toastrack_DUF4097"/>
</dbReference>
<feature type="signal peptide" evidence="1">
    <location>
        <begin position="1"/>
        <end position="23"/>
    </location>
</feature>
<evidence type="ECO:0000313" key="3">
    <source>
        <dbReference type="EMBL" id="MFD2532608.1"/>
    </source>
</evidence>